<comment type="caution">
    <text evidence="2">The sequence shown here is derived from an EMBL/GenBank/DDBJ whole genome shotgun (WGS) entry which is preliminary data.</text>
</comment>
<protein>
    <recommendedName>
        <fullName evidence="4">Major Facilitator Superfamily protein</fullName>
    </recommendedName>
</protein>
<evidence type="ECO:0000313" key="3">
    <source>
        <dbReference type="Proteomes" id="UP001500902"/>
    </source>
</evidence>
<dbReference type="EMBL" id="BAAAZP010000118">
    <property type="protein sequence ID" value="GAA3690610.1"/>
    <property type="molecule type" value="Genomic_DNA"/>
</dbReference>
<dbReference type="Gene3D" id="1.20.1250.20">
    <property type="entry name" value="MFS general substrate transporter like domains"/>
    <property type="match status" value="1"/>
</dbReference>
<dbReference type="SUPFAM" id="SSF103473">
    <property type="entry name" value="MFS general substrate transporter"/>
    <property type="match status" value="1"/>
</dbReference>
<accession>A0ABP7CKC6</accession>
<evidence type="ECO:0000256" key="1">
    <source>
        <dbReference type="SAM" id="Phobius"/>
    </source>
</evidence>
<keyword evidence="3" id="KW-1185">Reference proteome</keyword>
<gene>
    <name evidence="2" type="ORF">GCM10022224_065070</name>
</gene>
<feature type="transmembrane region" description="Helical" evidence="1">
    <location>
        <begin position="59"/>
        <end position="77"/>
    </location>
</feature>
<evidence type="ECO:0008006" key="4">
    <source>
        <dbReference type="Google" id="ProtNLM"/>
    </source>
</evidence>
<keyword evidence="1" id="KW-1133">Transmembrane helix</keyword>
<keyword evidence="1" id="KW-0472">Membrane</keyword>
<proteinExistence type="predicted"/>
<sequence>MLVTFIYMATFGVLPYFLTVLLQSVHGHSALQSGLAFLIPLMAIATGERLATRIGTRPMLLIGFAVGIAGTAVLVTTPERSCPVAARPGEDLPSEAAMLAHTSGRSHSAIMTP</sequence>
<name>A0ABP7CKC6_9ACTN</name>
<evidence type="ECO:0000313" key="2">
    <source>
        <dbReference type="EMBL" id="GAA3690610.1"/>
    </source>
</evidence>
<dbReference type="InterPro" id="IPR036259">
    <property type="entry name" value="MFS_trans_sf"/>
</dbReference>
<keyword evidence="1" id="KW-0812">Transmembrane</keyword>
<reference evidence="3" key="1">
    <citation type="journal article" date="2019" name="Int. J. Syst. Evol. Microbiol.">
        <title>The Global Catalogue of Microorganisms (GCM) 10K type strain sequencing project: providing services to taxonomists for standard genome sequencing and annotation.</title>
        <authorList>
            <consortium name="The Broad Institute Genomics Platform"/>
            <consortium name="The Broad Institute Genome Sequencing Center for Infectious Disease"/>
            <person name="Wu L."/>
            <person name="Ma J."/>
        </authorList>
    </citation>
    <scope>NUCLEOTIDE SEQUENCE [LARGE SCALE GENOMIC DNA]</scope>
    <source>
        <strain evidence="3">JCM 16904</strain>
    </source>
</reference>
<feature type="transmembrane region" description="Helical" evidence="1">
    <location>
        <begin position="5"/>
        <end position="24"/>
    </location>
</feature>
<dbReference type="Proteomes" id="UP001500902">
    <property type="component" value="Unassembled WGS sequence"/>
</dbReference>
<organism evidence="2 3">
    <name type="scientific">Nonomuraea antimicrobica</name>
    <dbReference type="NCBI Taxonomy" id="561173"/>
    <lineage>
        <taxon>Bacteria</taxon>
        <taxon>Bacillati</taxon>
        <taxon>Actinomycetota</taxon>
        <taxon>Actinomycetes</taxon>
        <taxon>Streptosporangiales</taxon>
        <taxon>Streptosporangiaceae</taxon>
        <taxon>Nonomuraea</taxon>
    </lineage>
</organism>